<dbReference type="GO" id="GO:0008168">
    <property type="term" value="F:methyltransferase activity"/>
    <property type="evidence" value="ECO:0007669"/>
    <property type="project" value="UniProtKB-KW"/>
</dbReference>
<dbReference type="SUPFAM" id="SSF53335">
    <property type="entry name" value="S-adenosyl-L-methionine-dependent methyltransferases"/>
    <property type="match status" value="1"/>
</dbReference>
<comment type="caution">
    <text evidence="2">The sequence shown here is derived from an EMBL/GenBank/DDBJ whole genome shotgun (WGS) entry which is preliminary data.</text>
</comment>
<feature type="domain" description="Methyltransferase FkbM" evidence="1">
    <location>
        <begin position="71"/>
        <end position="238"/>
    </location>
</feature>
<dbReference type="InterPro" id="IPR029063">
    <property type="entry name" value="SAM-dependent_MTases_sf"/>
</dbReference>
<dbReference type="GO" id="GO:0032259">
    <property type="term" value="P:methylation"/>
    <property type="evidence" value="ECO:0007669"/>
    <property type="project" value="UniProtKB-KW"/>
</dbReference>
<evidence type="ECO:0000259" key="1">
    <source>
        <dbReference type="Pfam" id="PF05050"/>
    </source>
</evidence>
<dbReference type="InterPro" id="IPR052514">
    <property type="entry name" value="SAM-dependent_MTase"/>
</dbReference>
<dbReference type="RefSeq" id="WP_235161488.1">
    <property type="nucleotide sequence ID" value="NZ_JAKFFV010000008.1"/>
</dbReference>
<dbReference type="Pfam" id="PF05050">
    <property type="entry name" value="Methyltransf_21"/>
    <property type="match status" value="1"/>
</dbReference>
<gene>
    <name evidence="2" type="ORF">L0661_15455</name>
</gene>
<dbReference type="Gene3D" id="3.40.50.150">
    <property type="entry name" value="Vaccinia Virus protein VP39"/>
    <property type="match status" value="1"/>
</dbReference>
<accession>A0A9X1QEQ2</accession>
<proteinExistence type="predicted"/>
<evidence type="ECO:0000313" key="3">
    <source>
        <dbReference type="Proteomes" id="UP001139411"/>
    </source>
</evidence>
<dbReference type="PANTHER" id="PTHR34203:SF15">
    <property type="entry name" value="SLL1173 PROTEIN"/>
    <property type="match status" value="1"/>
</dbReference>
<sequence length="276" mass="31354">MFEYFKNSLARKKARRQFQEYPHKTDTFLLAEEGEISFANWKNPLVNPKVITQEEVNFFKKFIPKGSLCIDIGTNIGDTTVPMALATGKTGTTIGFDPNPHVFKILEKNVALNVDKTNIIPLPYAITKEDGEFFYSSSEASFGNGGISNEIVEDQGAFQLPEKIKGINLEKFLKTNYASLLNKLSFIKVDVEGADMEVIRSISELIRQFKPVLVAECFPKATTEERAELYHIVSEFGYTLHYFSDFDENAKIIKIEGPRDMNKWKTFNFYAVPNEA</sequence>
<dbReference type="AlphaFoldDB" id="A0A9X1QEQ2"/>
<dbReference type="PANTHER" id="PTHR34203">
    <property type="entry name" value="METHYLTRANSFERASE, FKBM FAMILY PROTEIN"/>
    <property type="match status" value="1"/>
</dbReference>
<organism evidence="2 3">
    <name type="scientific">Dyadobacter chenhuakuii</name>
    <dbReference type="NCBI Taxonomy" id="2909339"/>
    <lineage>
        <taxon>Bacteria</taxon>
        <taxon>Pseudomonadati</taxon>
        <taxon>Bacteroidota</taxon>
        <taxon>Cytophagia</taxon>
        <taxon>Cytophagales</taxon>
        <taxon>Spirosomataceae</taxon>
        <taxon>Dyadobacter</taxon>
    </lineage>
</organism>
<dbReference type="Proteomes" id="UP001139411">
    <property type="component" value="Unassembled WGS sequence"/>
</dbReference>
<keyword evidence="2" id="KW-0808">Transferase</keyword>
<evidence type="ECO:0000313" key="2">
    <source>
        <dbReference type="EMBL" id="MCF2499716.1"/>
    </source>
</evidence>
<reference evidence="2" key="1">
    <citation type="submission" date="2022-01" db="EMBL/GenBank/DDBJ databases">
        <title>Novel species in genus Dyadobacter.</title>
        <authorList>
            <person name="Ma C."/>
        </authorList>
    </citation>
    <scope>NUCLEOTIDE SEQUENCE</scope>
    <source>
        <strain evidence="2">CY357</strain>
    </source>
</reference>
<keyword evidence="2" id="KW-0489">Methyltransferase</keyword>
<dbReference type="EMBL" id="JAKFFV010000008">
    <property type="protein sequence ID" value="MCF2499716.1"/>
    <property type="molecule type" value="Genomic_DNA"/>
</dbReference>
<protein>
    <submittedName>
        <fullName evidence="2">FkbM family methyltransferase</fullName>
    </submittedName>
</protein>
<dbReference type="InterPro" id="IPR006342">
    <property type="entry name" value="FkbM_mtfrase"/>
</dbReference>
<dbReference type="NCBIfam" id="TIGR01444">
    <property type="entry name" value="fkbM_fam"/>
    <property type="match status" value="1"/>
</dbReference>
<name>A0A9X1QEQ2_9BACT</name>